<protein>
    <recommendedName>
        <fullName evidence="6">Probable membrane transporter protein</fullName>
    </recommendedName>
</protein>
<dbReference type="GO" id="GO:0005886">
    <property type="term" value="C:plasma membrane"/>
    <property type="evidence" value="ECO:0007669"/>
    <property type="project" value="UniProtKB-SubCell"/>
</dbReference>
<feature type="transmembrane region" description="Helical" evidence="6">
    <location>
        <begin position="202"/>
        <end position="226"/>
    </location>
</feature>
<keyword evidence="4 6" id="KW-1133">Transmembrane helix</keyword>
<organism evidence="7 8">
    <name type="scientific">Corynebacterium meitnerae</name>
    <dbReference type="NCBI Taxonomy" id="2913498"/>
    <lineage>
        <taxon>Bacteria</taxon>
        <taxon>Bacillati</taxon>
        <taxon>Actinomycetota</taxon>
        <taxon>Actinomycetes</taxon>
        <taxon>Mycobacteriales</taxon>
        <taxon>Corynebacteriaceae</taxon>
        <taxon>Corynebacterium</taxon>
    </lineage>
</organism>
<evidence type="ECO:0000256" key="2">
    <source>
        <dbReference type="ARBA" id="ARBA00009142"/>
    </source>
</evidence>
<evidence type="ECO:0000256" key="5">
    <source>
        <dbReference type="ARBA" id="ARBA00023136"/>
    </source>
</evidence>
<dbReference type="PANTHER" id="PTHR43701:SF12">
    <property type="entry name" value="MEMBRANE TRANSPORTER PROTEIN YTNM-RELATED"/>
    <property type="match status" value="1"/>
</dbReference>
<dbReference type="AlphaFoldDB" id="A0A9X3LW25"/>
<evidence type="ECO:0000313" key="8">
    <source>
        <dbReference type="Proteomes" id="UP001146468"/>
    </source>
</evidence>
<dbReference type="Pfam" id="PF01925">
    <property type="entry name" value="TauE"/>
    <property type="match status" value="1"/>
</dbReference>
<evidence type="ECO:0000256" key="1">
    <source>
        <dbReference type="ARBA" id="ARBA00004141"/>
    </source>
</evidence>
<feature type="transmembrane region" description="Helical" evidence="6">
    <location>
        <begin position="69"/>
        <end position="93"/>
    </location>
</feature>
<keyword evidence="5 6" id="KW-0472">Membrane</keyword>
<reference evidence="7" key="1">
    <citation type="submission" date="2022-02" db="EMBL/GenBank/DDBJ databases">
        <title>Corynebacterium sp. from urogenital microbiome.</title>
        <authorList>
            <person name="Cappelli E.A."/>
            <person name="Ribeiro T.G."/>
            <person name="Peixe L."/>
        </authorList>
    </citation>
    <scope>NUCLEOTIDE SEQUENCE</scope>
    <source>
        <strain evidence="7">C8Ua_172</strain>
    </source>
</reference>
<dbReference type="RefSeq" id="WP_269966257.1">
    <property type="nucleotide sequence ID" value="NZ_JAKMUS010000021.1"/>
</dbReference>
<keyword evidence="3 6" id="KW-0812">Transmembrane</keyword>
<dbReference type="InterPro" id="IPR002781">
    <property type="entry name" value="TM_pro_TauE-like"/>
</dbReference>
<evidence type="ECO:0000256" key="4">
    <source>
        <dbReference type="ARBA" id="ARBA00022989"/>
    </source>
</evidence>
<evidence type="ECO:0000256" key="3">
    <source>
        <dbReference type="ARBA" id="ARBA00022692"/>
    </source>
</evidence>
<dbReference type="PANTHER" id="PTHR43701">
    <property type="entry name" value="MEMBRANE TRANSPORTER PROTEIN MJ0441-RELATED"/>
    <property type="match status" value="1"/>
</dbReference>
<feature type="transmembrane region" description="Helical" evidence="6">
    <location>
        <begin position="99"/>
        <end position="117"/>
    </location>
</feature>
<dbReference type="EMBL" id="JAKMUS010000021">
    <property type="protein sequence ID" value="MCZ9294811.1"/>
    <property type="molecule type" value="Genomic_DNA"/>
</dbReference>
<comment type="caution">
    <text evidence="7">The sequence shown here is derived from an EMBL/GenBank/DDBJ whole genome shotgun (WGS) entry which is preliminary data.</text>
</comment>
<feature type="transmembrane region" description="Helical" evidence="6">
    <location>
        <begin position="258"/>
        <end position="279"/>
    </location>
</feature>
<keyword evidence="8" id="KW-1185">Reference proteome</keyword>
<dbReference type="Proteomes" id="UP001146468">
    <property type="component" value="Unassembled WGS sequence"/>
</dbReference>
<comment type="similarity">
    <text evidence="2 6">Belongs to the 4-toluene sulfonate uptake permease (TSUP) (TC 2.A.102) family.</text>
</comment>
<evidence type="ECO:0000313" key="7">
    <source>
        <dbReference type="EMBL" id="MCZ9294811.1"/>
    </source>
</evidence>
<gene>
    <name evidence="7" type="ORF">L8U60_09965</name>
</gene>
<keyword evidence="6" id="KW-1003">Cell membrane</keyword>
<feature type="transmembrane region" description="Helical" evidence="6">
    <location>
        <begin position="233"/>
        <end position="252"/>
    </location>
</feature>
<comment type="subcellular location">
    <subcellularLocation>
        <location evidence="6">Cell membrane</location>
        <topology evidence="6">Multi-pass membrane protein</topology>
    </subcellularLocation>
    <subcellularLocation>
        <location evidence="1">Membrane</location>
        <topology evidence="1">Multi-pass membrane protein</topology>
    </subcellularLocation>
</comment>
<sequence>MTTLILIALAGLAGQLVDGGLGMGFGATSTTILIMLASLGPAQASAVVHTAELGTTLVSGISHWKFGNVDWRTVAAIGVPGAIGAFAGATVLSTLSTDAAKPVMSLILAAIGLNLMYRFSRGLIRRHVAEHPHSVPFLSGLGLFGGFIDATGGGGWGPVTTSTLLSAGRAEPRRIVGTVNTAEFFVTAAATLGFVLGMWEDLVANLAAVVALLIGGSIAAPLAALLVTRLNPILLGGMVGTLIVVLNLPVVLGALGVGAAVLVGVRIAVLVVGVALSVVGWRRYRANWRAAGEKPNEKEAALGVESDQPAAV</sequence>
<accession>A0A9X3LW25</accession>
<evidence type="ECO:0000256" key="6">
    <source>
        <dbReference type="RuleBase" id="RU363041"/>
    </source>
</evidence>
<dbReference type="InterPro" id="IPR051598">
    <property type="entry name" value="TSUP/Inactive_protease-like"/>
</dbReference>
<feature type="transmembrane region" description="Helical" evidence="6">
    <location>
        <begin position="175"/>
        <end position="196"/>
    </location>
</feature>
<name>A0A9X3LW25_9CORY</name>
<proteinExistence type="inferred from homology"/>